<dbReference type="FunFam" id="2.20.50.20:FF:000001">
    <property type="entry name" value="Vitellogenin 5"/>
    <property type="match status" value="1"/>
</dbReference>
<dbReference type="FunFam" id="2.20.90.10:FF:000001">
    <property type="entry name" value="Vitellogenin 7"/>
    <property type="match status" value="1"/>
</dbReference>
<dbReference type="SUPFAM" id="SSF56968">
    <property type="entry name" value="Lipovitellin-phosvitin complex, beta-sheet shell regions"/>
    <property type="match status" value="3"/>
</dbReference>
<dbReference type="GO" id="GO:0045735">
    <property type="term" value="F:nutrient reservoir activity"/>
    <property type="evidence" value="ECO:0007669"/>
    <property type="project" value="UniProtKB-KW"/>
</dbReference>
<dbReference type="PANTHER" id="PTHR23345:SF9">
    <property type="entry name" value="VITELLOGENIN-RELATED"/>
    <property type="match status" value="1"/>
</dbReference>
<dbReference type="InterPro" id="IPR015819">
    <property type="entry name" value="Lipid_transp_b-sht_shell"/>
</dbReference>
<feature type="chain" id="PRO_5025682030" evidence="9">
    <location>
        <begin position="21"/>
        <end position="1659"/>
    </location>
</feature>
<dbReference type="GO" id="GO:0071391">
    <property type="term" value="P:cellular response to estrogen stimulus"/>
    <property type="evidence" value="ECO:0007669"/>
    <property type="project" value="TreeGrafter"/>
</dbReference>
<dbReference type="Pfam" id="PF00094">
    <property type="entry name" value="VWD"/>
    <property type="match status" value="1"/>
</dbReference>
<name>A0A671YRE8_SPAAU</name>
<dbReference type="SMART" id="SM00638">
    <property type="entry name" value="LPD_N"/>
    <property type="match status" value="1"/>
</dbReference>
<dbReference type="Proteomes" id="UP000472265">
    <property type="component" value="Chromosome 11"/>
</dbReference>
<evidence type="ECO:0000256" key="4">
    <source>
        <dbReference type="ARBA" id="ARBA00023157"/>
    </source>
</evidence>
<evidence type="ECO:0000259" key="10">
    <source>
        <dbReference type="PROSITE" id="PS51211"/>
    </source>
</evidence>
<dbReference type="Pfam" id="PF01347">
    <property type="entry name" value="Vitellogenin_N"/>
    <property type="match status" value="1"/>
</dbReference>
<keyword evidence="2 9" id="KW-0732">Signal</keyword>
<dbReference type="InterPro" id="IPR015817">
    <property type="entry name" value="Vitellinogen_open_b-sht_sub1"/>
</dbReference>
<dbReference type="Pfam" id="PF09175">
    <property type="entry name" value="Vit_b-sht_shell"/>
    <property type="match status" value="1"/>
</dbReference>
<dbReference type="InterPro" id="IPR037088">
    <property type="entry name" value="Vitellinogen_b-sht_shell_sf"/>
</dbReference>
<reference evidence="12" key="1">
    <citation type="submission" date="2021-04" db="EMBL/GenBank/DDBJ databases">
        <authorList>
            <consortium name="Wellcome Sanger Institute Data Sharing"/>
        </authorList>
    </citation>
    <scope>NUCLEOTIDE SEQUENCE [LARGE SCALE GENOMIC DNA]</scope>
</reference>
<dbReference type="PROSITE" id="PS51233">
    <property type="entry name" value="VWFD"/>
    <property type="match status" value="1"/>
</dbReference>
<feature type="signal peptide" evidence="9">
    <location>
        <begin position="1"/>
        <end position="20"/>
    </location>
</feature>
<feature type="compositionally biased region" description="Low complexity" evidence="8">
    <location>
        <begin position="1080"/>
        <end position="1129"/>
    </location>
</feature>
<dbReference type="SMART" id="SM00216">
    <property type="entry name" value="VWD"/>
    <property type="match status" value="1"/>
</dbReference>
<dbReference type="Gene3D" id="2.20.50.20">
    <property type="entry name" value="Lipovitellin. Chain A, domain 3"/>
    <property type="match status" value="2"/>
</dbReference>
<dbReference type="FunFam" id="2.30.230.10:FF:000002">
    <property type="entry name" value="Vitellogenin 7"/>
    <property type="match status" value="1"/>
</dbReference>
<dbReference type="PROSITE" id="PS51211">
    <property type="entry name" value="VITELLOGENIN"/>
    <property type="match status" value="1"/>
</dbReference>
<dbReference type="InterPro" id="IPR015816">
    <property type="entry name" value="Vitellinogen_b-sht_N"/>
</dbReference>
<comment type="function">
    <text evidence="6">Precursor of the major egg-yolk proteins that are sources of nutrients during early development of oviparous organisms.</text>
</comment>
<dbReference type="Gene3D" id="2.20.90.10">
    <property type="entry name" value="Vitellinogen, beta-sheet shell domain"/>
    <property type="match status" value="1"/>
</dbReference>
<proteinExistence type="predicted"/>
<dbReference type="InterPro" id="IPR015255">
    <property type="entry name" value="Vitellinogen_open_b-sht"/>
</dbReference>
<evidence type="ECO:0000313" key="13">
    <source>
        <dbReference type="Proteomes" id="UP000472265"/>
    </source>
</evidence>
<keyword evidence="4 7" id="KW-1015">Disulfide bond</keyword>
<keyword evidence="3" id="KW-0758">Storage protein</keyword>
<dbReference type="GeneTree" id="ENSGT00530000064273"/>
<dbReference type="InterPro" id="IPR001846">
    <property type="entry name" value="VWF_type-D"/>
</dbReference>
<dbReference type="FunFam" id="1.25.10.20:FF:000002">
    <property type="entry name" value="Vitellogenin 7"/>
    <property type="match status" value="1"/>
</dbReference>
<protein>
    <submittedName>
        <fullName evidence="12">Vitellogenin-2-like</fullName>
    </submittedName>
</protein>
<dbReference type="PANTHER" id="PTHR23345">
    <property type="entry name" value="VITELLOGENIN-RELATED"/>
    <property type="match status" value="1"/>
</dbReference>
<dbReference type="InterPro" id="IPR001747">
    <property type="entry name" value="Vitellogenin_N"/>
</dbReference>
<dbReference type="Gene3D" id="2.30.230.10">
    <property type="entry name" value="Lipovitellin, beta-sheet shell regions, chain A"/>
    <property type="match status" value="1"/>
</dbReference>
<evidence type="ECO:0000256" key="8">
    <source>
        <dbReference type="SAM" id="MobiDB-lite"/>
    </source>
</evidence>
<evidence type="ECO:0000313" key="12">
    <source>
        <dbReference type="Ensembl" id="ENSSAUP00010065250.1"/>
    </source>
</evidence>
<feature type="domain" description="Vitellogenin" evidence="10">
    <location>
        <begin position="17"/>
        <end position="655"/>
    </location>
</feature>
<accession>A0A671YRE8</accession>
<keyword evidence="1" id="KW-0597">Phosphoprotein</keyword>
<keyword evidence="13" id="KW-1185">Reference proteome</keyword>
<dbReference type="SMART" id="SM01169">
    <property type="entry name" value="DUF1943"/>
    <property type="match status" value="1"/>
</dbReference>
<evidence type="ECO:0000256" key="9">
    <source>
        <dbReference type="SAM" id="SignalP"/>
    </source>
</evidence>
<dbReference type="SMART" id="SM01170">
    <property type="entry name" value="DUF1944"/>
    <property type="match status" value="1"/>
</dbReference>
<feature type="disulfide bond" evidence="7">
    <location>
        <begin position="197"/>
        <end position="200"/>
    </location>
</feature>
<evidence type="ECO:0000256" key="1">
    <source>
        <dbReference type="ARBA" id="ARBA00022553"/>
    </source>
</evidence>
<feature type="region of interest" description="Disordered" evidence="8">
    <location>
        <begin position="1078"/>
        <end position="1129"/>
    </location>
</feature>
<dbReference type="Ensembl" id="ENSSAUT00010068336.1">
    <property type="protein sequence ID" value="ENSSAUP00010065250.1"/>
    <property type="gene ID" value="ENSSAUG00010009522.1"/>
</dbReference>
<sequence length="1659" mass="181987">MRVLLLAITVALAAPEFAAGRTHMYKYEAFLMGGLPEEGLARAGVKVRSKVLIGPAAADVFILKLVEPEIFEYSGIWPKDAFIPATKLTSALAAQLLTPIKFEYTNGVVGKVFAPAGVSATVLNLHRGILNILQLNIKKTQNVYELQEPGAQGVCKTHYVISEDAKADRILLTKTKDMNNCQQRILKDIGLAYTEKCVECEARGTTLKGTAAFNYVMKPAATGALLLEATATELIQFSPFNILNGAAQMEAKQILTFLEIEKTPVEPIRAEYLHRGSLQYEFGSELLQTPIQLLRISNAEAQIVEILNHLVANNVAKVHEDAPLKFIELIQLLRVARFESIEALWTQYKTRPDYRHWMLNAVPAIGTHVALRFLKEKFLVGELTIAETAQALLASVHMVTADMEAIKLAEGLAMHHKIQENPVLREIVMLGYGTLVAKYCAENPTCPAELVKPIHEILVQAVAKGETEQLIVALKVLGNAGHPASLKPIMKLLPSFGTTGASLPHRVHIDTALALRNMAKKEPKMVQEIAVQLFMDKALRPELRMVAAIILFETKLPMGLVTTLADVLLKESNLQVASFVYSYMKAMTKNTAPDFASVAAACNVAVKILSPKFDRLSYRFSRALHFDAYHNPWMMGAAASAFYINDAATVLPKAIVAKARTYLAGAYADVLELGVRTEGIQEALLKVNELPEKAERIAKMKQVLKALSDWRARPTSQPLASMYVKFFGQEIAFANIDKAIVDQIIELASGPAIQTYGMKALDALLSGFALHYAKPMLVAEVRRILPTTVGLPMELSFYTAAVAAASIEFQATVSPPLPANFHAAQLLKSDISMRAAIAPSVSMHTYAVMGVNTALIQAALLSRARVHTIVPAKMEARIDLIKGNFKLQFLPVQGIDKVASALVETFAVARNVEDLAAAKMTPMIPSEVATQLSREIFTSKISSRASSLAGDMSASSEIIPVDLPRKIASQLKLPKGFEKRMCAAIETFGIKACTEIESRNAVFIRDCPLYAMIGKHAVSVEVAPAAGPVIEKIEIEIQVGDKAAEKILKVINISGEEEILEDKNVLMKLKNILVPGLKNRTSSSSSSSSSSSRSRSSSSSSVSSKSSSSSSSRRTSKLSSSSSSSSSQSSSLSKVRQLQLHHVLCLNTLNVFFKFLCSQHALSTAHANSKSSAYSFEAIYNKAKYLANAITPAVTILIRAVRADHKVQGYQIAAYFDRTAARVQVIFANLAENDHWRICADGVKLSDHKLMAKIAWGIECKQYMTEITAETGLVGKEPAARLKISWEKLPKSINRYAKEISEYISRMAQEAGISQAKVKNNAKQIELTVTVASEKMLNVVLKTPKMAIYKLGIGLPLNLPFGDTAAELEAYQNNWADKLSFMLTKAHAAECTMVRDTLITFNNRKFKNDMPHSCYQVLAQDCTSELKFIVLLKRDQTQEQNHINVKIADLDVDLYPKDSVMMVKINGVEIPINNLPYHHPAGKIQIRQSGEGIALHAPTHGLQEVYLDLNTLKVKVVDWMRGQTCGICGKADGEVRQEYSTPNKRLSKNAVSYAHSWVLPGKTCRDASECYMKLESVKLEKQMIHLGEESKCYSVEPVLRCLPGCMPLRTTTVTVGYHCVPADTTLNRSEGLSSIYEKSVDLRETAEAHVACRCTAQCA</sequence>
<dbReference type="Gene3D" id="2.20.80.10">
    <property type="entry name" value="Lipovitellin-phosvitin complex, chain A, domain 4"/>
    <property type="match status" value="1"/>
</dbReference>
<evidence type="ECO:0000256" key="7">
    <source>
        <dbReference type="PROSITE-ProRule" id="PRU00557"/>
    </source>
</evidence>
<dbReference type="InterPro" id="IPR050733">
    <property type="entry name" value="Vitellogenin/Apolipophorin"/>
</dbReference>
<comment type="caution">
    <text evidence="7">Lacks conserved residue(s) required for the propagation of feature annotation.</text>
</comment>
<feature type="domain" description="VWFD" evidence="11">
    <location>
        <begin position="1389"/>
        <end position="1565"/>
    </location>
</feature>
<reference evidence="12" key="3">
    <citation type="submission" date="2025-09" db="UniProtKB">
        <authorList>
            <consortium name="Ensembl"/>
        </authorList>
    </citation>
    <scope>IDENTIFICATION</scope>
</reference>
<dbReference type="Pfam" id="PF09172">
    <property type="entry name" value="Vit_open_b-sht"/>
    <property type="match status" value="1"/>
</dbReference>
<gene>
    <name evidence="12" type="primary">LOC115590775</name>
</gene>
<feature type="disulfide bond" evidence="7">
    <location>
        <begin position="155"/>
        <end position="181"/>
    </location>
</feature>
<evidence type="ECO:0000256" key="5">
    <source>
        <dbReference type="ARBA" id="ARBA00023180"/>
    </source>
</evidence>
<evidence type="ECO:0000256" key="6">
    <source>
        <dbReference type="ARBA" id="ARBA00057087"/>
    </source>
</evidence>
<dbReference type="InterPro" id="IPR015258">
    <property type="entry name" value="Vitellinogen_b-sht_shell"/>
</dbReference>
<evidence type="ECO:0000256" key="3">
    <source>
        <dbReference type="ARBA" id="ARBA00022761"/>
    </source>
</evidence>
<evidence type="ECO:0000256" key="2">
    <source>
        <dbReference type="ARBA" id="ARBA00022729"/>
    </source>
</evidence>
<evidence type="ECO:0000259" key="11">
    <source>
        <dbReference type="PROSITE" id="PS51233"/>
    </source>
</evidence>
<dbReference type="SUPFAM" id="SSF48431">
    <property type="entry name" value="Lipovitellin-phosvitin complex, superhelical domain"/>
    <property type="match status" value="1"/>
</dbReference>
<dbReference type="Gene3D" id="1.25.10.20">
    <property type="entry name" value="Vitellinogen, superhelical"/>
    <property type="match status" value="1"/>
</dbReference>
<reference evidence="12" key="2">
    <citation type="submission" date="2025-08" db="UniProtKB">
        <authorList>
            <consortium name="Ensembl"/>
        </authorList>
    </citation>
    <scope>IDENTIFICATION</scope>
</reference>
<dbReference type="GO" id="GO:0005319">
    <property type="term" value="F:lipid transporter activity"/>
    <property type="evidence" value="ECO:0007669"/>
    <property type="project" value="InterPro"/>
</dbReference>
<organism evidence="12 13">
    <name type="scientific">Sparus aurata</name>
    <name type="common">Gilthead sea bream</name>
    <dbReference type="NCBI Taxonomy" id="8175"/>
    <lineage>
        <taxon>Eukaryota</taxon>
        <taxon>Metazoa</taxon>
        <taxon>Chordata</taxon>
        <taxon>Craniata</taxon>
        <taxon>Vertebrata</taxon>
        <taxon>Euteleostomi</taxon>
        <taxon>Actinopterygii</taxon>
        <taxon>Neopterygii</taxon>
        <taxon>Teleostei</taxon>
        <taxon>Neoteleostei</taxon>
        <taxon>Acanthomorphata</taxon>
        <taxon>Eupercaria</taxon>
        <taxon>Spariformes</taxon>
        <taxon>Sparidae</taxon>
        <taxon>Sparus</taxon>
    </lineage>
</organism>
<dbReference type="InterPro" id="IPR011030">
    <property type="entry name" value="Lipovitellin_superhlx_dom"/>
</dbReference>
<dbReference type="GO" id="GO:0032355">
    <property type="term" value="P:response to estradiol"/>
    <property type="evidence" value="ECO:0007669"/>
    <property type="project" value="TreeGrafter"/>
</dbReference>
<keyword evidence="5" id="KW-0325">Glycoprotein</keyword>